<sequence length="108" mass="12262">MWATPNLAASIHLEKPCAFNFVNVAGPKRHNILVEITGLSFTGDIDSAMTGRLDEDSSERDFTEEDVMRAEAHCLRLTWVDHVDDFNVTYHESNRARRVVRCILSPCK</sequence>
<dbReference type="Proteomes" id="UP000281553">
    <property type="component" value="Unassembled WGS sequence"/>
</dbReference>
<proteinExistence type="predicted"/>
<name>A0A3P6PZW1_DIBLA</name>
<protein>
    <submittedName>
        <fullName evidence="1">Uncharacterized protein</fullName>
    </submittedName>
</protein>
<organism evidence="1 2">
    <name type="scientific">Dibothriocephalus latus</name>
    <name type="common">Fish tapeworm</name>
    <name type="synonym">Diphyllobothrium latum</name>
    <dbReference type="NCBI Taxonomy" id="60516"/>
    <lineage>
        <taxon>Eukaryota</taxon>
        <taxon>Metazoa</taxon>
        <taxon>Spiralia</taxon>
        <taxon>Lophotrochozoa</taxon>
        <taxon>Platyhelminthes</taxon>
        <taxon>Cestoda</taxon>
        <taxon>Eucestoda</taxon>
        <taxon>Diphyllobothriidea</taxon>
        <taxon>Diphyllobothriidae</taxon>
        <taxon>Dibothriocephalus</taxon>
    </lineage>
</organism>
<gene>
    <name evidence="1" type="ORF">DILT_LOCUS876</name>
</gene>
<dbReference type="AlphaFoldDB" id="A0A3P6PZW1"/>
<reference evidence="1 2" key="1">
    <citation type="submission" date="2018-11" db="EMBL/GenBank/DDBJ databases">
        <authorList>
            <consortium name="Pathogen Informatics"/>
        </authorList>
    </citation>
    <scope>NUCLEOTIDE SEQUENCE [LARGE SCALE GENOMIC DNA]</scope>
</reference>
<dbReference type="EMBL" id="UYRU01004542">
    <property type="protein sequence ID" value="VDK37580.1"/>
    <property type="molecule type" value="Genomic_DNA"/>
</dbReference>
<evidence type="ECO:0000313" key="1">
    <source>
        <dbReference type="EMBL" id="VDK37580.1"/>
    </source>
</evidence>
<keyword evidence="2" id="KW-1185">Reference proteome</keyword>
<evidence type="ECO:0000313" key="2">
    <source>
        <dbReference type="Proteomes" id="UP000281553"/>
    </source>
</evidence>
<accession>A0A3P6PZW1</accession>